<keyword evidence="2" id="KW-1185">Reference proteome</keyword>
<gene>
    <name evidence="1" type="ORF">GCM10009817_05390</name>
</gene>
<protein>
    <submittedName>
        <fullName evidence="1">Uncharacterized protein</fullName>
    </submittedName>
</protein>
<proteinExistence type="predicted"/>
<sequence length="108" mass="10984">MVRVPFSAEAVTRVSTGTSFASSPGVVLKATDAVVGDAVPDSVPEPLAPAVADVPGLPLSAGAPELQAVTPSMARTAIPESAAERMLDFTRVYPSQTQRPEPRAGQGG</sequence>
<reference evidence="1 2" key="1">
    <citation type="journal article" date="2019" name="Int. J. Syst. Evol. Microbiol.">
        <title>The Global Catalogue of Microorganisms (GCM) 10K type strain sequencing project: providing services to taxonomists for standard genome sequencing and annotation.</title>
        <authorList>
            <consortium name="The Broad Institute Genomics Platform"/>
            <consortium name="The Broad Institute Genome Sequencing Center for Infectious Disease"/>
            <person name="Wu L."/>
            <person name="Ma J."/>
        </authorList>
    </citation>
    <scope>NUCLEOTIDE SEQUENCE [LARGE SCALE GENOMIC DNA]</scope>
    <source>
        <strain evidence="1 2">JCM 15628</strain>
    </source>
</reference>
<organism evidence="1 2">
    <name type="scientific">Terrabacter lapilli</name>
    <dbReference type="NCBI Taxonomy" id="436231"/>
    <lineage>
        <taxon>Bacteria</taxon>
        <taxon>Bacillati</taxon>
        <taxon>Actinomycetota</taxon>
        <taxon>Actinomycetes</taxon>
        <taxon>Micrococcales</taxon>
        <taxon>Intrasporangiaceae</taxon>
        <taxon>Terrabacter</taxon>
    </lineage>
</organism>
<accession>A0ABN2RFQ2</accession>
<comment type="caution">
    <text evidence="1">The sequence shown here is derived from an EMBL/GenBank/DDBJ whole genome shotgun (WGS) entry which is preliminary data.</text>
</comment>
<name>A0ABN2RFQ2_9MICO</name>
<dbReference type="Proteomes" id="UP001500013">
    <property type="component" value="Unassembled WGS sequence"/>
</dbReference>
<evidence type="ECO:0000313" key="2">
    <source>
        <dbReference type="Proteomes" id="UP001500013"/>
    </source>
</evidence>
<evidence type="ECO:0000313" key="1">
    <source>
        <dbReference type="EMBL" id="GAA1968378.1"/>
    </source>
</evidence>
<dbReference type="EMBL" id="BAAAPU010000003">
    <property type="protein sequence ID" value="GAA1968378.1"/>
    <property type="molecule type" value="Genomic_DNA"/>
</dbReference>